<reference evidence="2" key="1">
    <citation type="submission" date="2016-10" db="EMBL/GenBank/DDBJ databases">
        <authorList>
            <person name="Varghese N."/>
            <person name="Submissions S."/>
        </authorList>
    </citation>
    <scope>NUCLEOTIDE SEQUENCE [LARGE SCALE GENOMIC DNA]</scope>
    <source>
        <strain evidence="2">Jip14</strain>
    </source>
</reference>
<evidence type="ECO:0000313" key="1">
    <source>
        <dbReference type="EMBL" id="SEL80114.1"/>
    </source>
</evidence>
<protein>
    <recommendedName>
        <fullName evidence="3">AsmA-like C-terminal region</fullName>
    </recommendedName>
</protein>
<gene>
    <name evidence="1" type="ORF">SAMN05421740_110104</name>
</gene>
<proteinExistence type="predicted"/>
<dbReference type="AlphaFoldDB" id="A0A1H7T6Z6"/>
<organism evidence="1 2">
    <name type="scientific">Parapedobacter koreensis</name>
    <dbReference type="NCBI Taxonomy" id="332977"/>
    <lineage>
        <taxon>Bacteria</taxon>
        <taxon>Pseudomonadati</taxon>
        <taxon>Bacteroidota</taxon>
        <taxon>Sphingobacteriia</taxon>
        <taxon>Sphingobacteriales</taxon>
        <taxon>Sphingobacteriaceae</taxon>
        <taxon>Parapedobacter</taxon>
    </lineage>
</organism>
<dbReference type="EMBL" id="FNZR01000010">
    <property type="protein sequence ID" value="SEL80114.1"/>
    <property type="molecule type" value="Genomic_DNA"/>
</dbReference>
<evidence type="ECO:0000313" key="2">
    <source>
        <dbReference type="Proteomes" id="UP000198916"/>
    </source>
</evidence>
<accession>A0A1H7T6Z6</accession>
<name>A0A1H7T6Z6_9SPHI</name>
<evidence type="ECO:0008006" key="3">
    <source>
        <dbReference type="Google" id="ProtNLM"/>
    </source>
</evidence>
<dbReference type="Proteomes" id="UP000198916">
    <property type="component" value="Unassembled WGS sequence"/>
</dbReference>
<keyword evidence="2" id="KW-1185">Reference proteome</keyword>
<sequence>MEVKLKDLVARETGGRYQLNYDHLEVSLIGGNATATNISLTPDTLAYKGNGGTNRAADASYRVRIGRLQIKGVGLIRLLITDKVHINSIVIDTPSVQLIRHRQPDKDTTTVDTTSERFIENLAKTLTGTQVNRIELNGGQFEMMDDSSAMDIRIPHIDFAIQDLRIDSASLRDTTRLYYAKAIQLDVNSIDFLQPDSLYRLQVGLLHFQTDTRELFLHNLRYGLTVSKAEFYRRVRLAKDIADIAISRIAMNDVNLASWVKTETIAASTLRIDSGEIAIYKDKTQPNPPTDKIGKSPHQQLLRMKQRVALDSVLINALDINFTEVSDKTAKAGTVTFEETAGLMQNVTNDSLALARNRFLQFNATSRVMGAGDLTVEFRFDLLDSLGAHTYQAKVGAMDGKPFNRMLTPQMNVEIERADIQTMTFEMEADDSHTSGTLQFDYKNLKVNMLRENEAGETSRKSLVSFFVNRFLVNDSNPDANGVYHQGNVHLVRDPTYSFFKMIWHSIREGTKQCIGLGDG</sequence>
<dbReference type="STRING" id="332977.SAMN05421740_110104"/>